<feature type="compositionally biased region" description="Polar residues" evidence="1">
    <location>
        <begin position="1"/>
        <end position="16"/>
    </location>
</feature>
<accession>A0ABD2Q3Y0</accession>
<evidence type="ECO:0000313" key="2">
    <source>
        <dbReference type="EMBL" id="KAL3312876.1"/>
    </source>
</evidence>
<keyword evidence="3" id="KW-1185">Reference proteome</keyword>
<proteinExistence type="predicted"/>
<dbReference type="AlphaFoldDB" id="A0ABD2Q3Y0"/>
<comment type="caution">
    <text evidence="2">The sequence shown here is derived from an EMBL/GenBank/DDBJ whole genome shotgun (WGS) entry which is preliminary data.</text>
</comment>
<evidence type="ECO:0000256" key="1">
    <source>
        <dbReference type="SAM" id="MobiDB-lite"/>
    </source>
</evidence>
<organism evidence="2 3">
    <name type="scientific">Cichlidogyrus casuarinus</name>
    <dbReference type="NCBI Taxonomy" id="1844966"/>
    <lineage>
        <taxon>Eukaryota</taxon>
        <taxon>Metazoa</taxon>
        <taxon>Spiralia</taxon>
        <taxon>Lophotrochozoa</taxon>
        <taxon>Platyhelminthes</taxon>
        <taxon>Monogenea</taxon>
        <taxon>Monopisthocotylea</taxon>
        <taxon>Dactylogyridea</taxon>
        <taxon>Ancyrocephalidae</taxon>
        <taxon>Cichlidogyrus</taxon>
    </lineage>
</organism>
<protein>
    <submittedName>
        <fullName evidence="2">Uncharacterized protein</fullName>
    </submittedName>
</protein>
<dbReference type="EMBL" id="JBJKFK010001518">
    <property type="protein sequence ID" value="KAL3312876.1"/>
    <property type="molecule type" value="Genomic_DNA"/>
</dbReference>
<evidence type="ECO:0000313" key="3">
    <source>
        <dbReference type="Proteomes" id="UP001626550"/>
    </source>
</evidence>
<reference evidence="2 3" key="1">
    <citation type="submission" date="2024-11" db="EMBL/GenBank/DDBJ databases">
        <title>Adaptive evolution of stress response genes in parasites aligns with host niche diversity.</title>
        <authorList>
            <person name="Hahn C."/>
            <person name="Resl P."/>
        </authorList>
    </citation>
    <scope>NUCLEOTIDE SEQUENCE [LARGE SCALE GENOMIC DNA]</scope>
    <source>
        <strain evidence="2">EGGRZ-B1_66</strain>
        <tissue evidence="2">Body</tissue>
    </source>
</reference>
<sequence>MLSSLRNTGAATQEQPGKSPLETLVSSFFRRKNTHSFSPSSYRPDSSPPRRRASSGGPCRQRVRVLLPEIDSKPVSHHFQKRETSRSLNSSPVTRFANPPLEYVPLAKCDSIPEESEEDLAAIAKESAVGAFVRQTHLSRSARFNDNLTLRRRPPKDPLARMKQRDSYHSAPPGIYWPDFLESLAEERDEDLYGGAWFGSGNDLYIRQEGIYEDLPHLK</sequence>
<gene>
    <name evidence="2" type="ORF">Ciccas_008528</name>
</gene>
<feature type="compositionally biased region" description="Low complexity" evidence="1">
    <location>
        <begin position="36"/>
        <end position="45"/>
    </location>
</feature>
<feature type="region of interest" description="Disordered" evidence="1">
    <location>
        <begin position="1"/>
        <end position="93"/>
    </location>
</feature>
<name>A0ABD2Q3Y0_9PLAT</name>
<dbReference type="Proteomes" id="UP001626550">
    <property type="component" value="Unassembled WGS sequence"/>
</dbReference>